<organism evidence="1 2">
    <name type="scientific">Trichothecium roseum</name>
    <dbReference type="NCBI Taxonomy" id="47278"/>
    <lineage>
        <taxon>Eukaryota</taxon>
        <taxon>Fungi</taxon>
        <taxon>Dikarya</taxon>
        <taxon>Ascomycota</taxon>
        <taxon>Pezizomycotina</taxon>
        <taxon>Sordariomycetes</taxon>
        <taxon>Hypocreomycetidae</taxon>
        <taxon>Hypocreales</taxon>
        <taxon>Hypocreales incertae sedis</taxon>
        <taxon>Trichothecium</taxon>
    </lineage>
</organism>
<accession>A0ACC0UPT9</accession>
<keyword evidence="2" id="KW-1185">Reference proteome</keyword>
<sequence length="202" mass="21541">MHALAVSAALLTGLAAAAPAPSPTNDVAAAAVPTLVDGWYFVRAVVEPNFHSYLQAESQPTATPSPSPAAEEADAILDVPELAGQFNIVDGQLVFNTAASSSSSSTQAEGELYMHVEQSSETPVPRKLRTWFSAEKNDYGEFVFQGDTVTWRVEGLQRPNEAAWLVCEEQKLFVNTGAYGYETPEGCADQTIHSYGGSTPDV</sequence>
<protein>
    <submittedName>
        <fullName evidence="1">Uncharacterized protein</fullName>
    </submittedName>
</protein>
<gene>
    <name evidence="1" type="ORF">N3K66_009018</name>
</gene>
<dbReference type="Proteomes" id="UP001163324">
    <property type="component" value="Chromosome 10"/>
</dbReference>
<reference evidence="1" key="1">
    <citation type="submission" date="2022-10" db="EMBL/GenBank/DDBJ databases">
        <title>Complete Genome of Trichothecium roseum strain YXFP-22015, a Plant Pathogen Isolated from Citrus.</title>
        <authorList>
            <person name="Wang Y."/>
            <person name="Zhu L."/>
        </authorList>
    </citation>
    <scope>NUCLEOTIDE SEQUENCE</scope>
    <source>
        <strain evidence="1">YXFP-22015</strain>
    </source>
</reference>
<comment type="caution">
    <text evidence="1">The sequence shown here is derived from an EMBL/GenBank/DDBJ whole genome shotgun (WGS) entry which is preliminary data.</text>
</comment>
<evidence type="ECO:0000313" key="1">
    <source>
        <dbReference type="EMBL" id="KAI9896118.1"/>
    </source>
</evidence>
<name>A0ACC0UPT9_9HYPO</name>
<evidence type="ECO:0000313" key="2">
    <source>
        <dbReference type="Proteomes" id="UP001163324"/>
    </source>
</evidence>
<dbReference type="EMBL" id="CM047949">
    <property type="protein sequence ID" value="KAI9896118.1"/>
    <property type="molecule type" value="Genomic_DNA"/>
</dbReference>
<proteinExistence type="predicted"/>